<name>A0AAV5FUK8_ELECO</name>
<protein>
    <recommendedName>
        <fullName evidence="5">Phytocyanin domain-containing protein</fullName>
    </recommendedName>
</protein>
<dbReference type="GO" id="GO:0009055">
    <property type="term" value="F:electron transfer activity"/>
    <property type="evidence" value="ECO:0007669"/>
    <property type="project" value="InterPro"/>
</dbReference>
<organism evidence="6 7">
    <name type="scientific">Eleusine coracana subsp. coracana</name>
    <dbReference type="NCBI Taxonomy" id="191504"/>
    <lineage>
        <taxon>Eukaryota</taxon>
        <taxon>Viridiplantae</taxon>
        <taxon>Streptophyta</taxon>
        <taxon>Embryophyta</taxon>
        <taxon>Tracheophyta</taxon>
        <taxon>Spermatophyta</taxon>
        <taxon>Magnoliopsida</taxon>
        <taxon>Liliopsida</taxon>
        <taxon>Poales</taxon>
        <taxon>Poaceae</taxon>
        <taxon>PACMAD clade</taxon>
        <taxon>Chloridoideae</taxon>
        <taxon>Cynodonteae</taxon>
        <taxon>Eleusininae</taxon>
        <taxon>Eleusine</taxon>
    </lineage>
</organism>
<feature type="signal peptide" evidence="4">
    <location>
        <begin position="1"/>
        <end position="28"/>
    </location>
</feature>
<dbReference type="InterPro" id="IPR008972">
    <property type="entry name" value="Cupredoxin"/>
</dbReference>
<feature type="chain" id="PRO_5043551461" description="Phytocyanin domain-containing protein" evidence="4">
    <location>
        <begin position="29"/>
        <end position="327"/>
    </location>
</feature>
<dbReference type="InterPro" id="IPR003245">
    <property type="entry name" value="Phytocyanin_dom"/>
</dbReference>
<dbReference type="PROSITE" id="PS51485">
    <property type="entry name" value="PHYTOCYANIN"/>
    <property type="match status" value="1"/>
</dbReference>
<reference evidence="6" key="2">
    <citation type="submission" date="2021-12" db="EMBL/GenBank/DDBJ databases">
        <title>Resequencing data analysis of finger millet.</title>
        <authorList>
            <person name="Hatakeyama M."/>
            <person name="Aluri S."/>
            <person name="Balachadran M.T."/>
            <person name="Sivarajan S.R."/>
            <person name="Poveda L."/>
            <person name="Shimizu-Inatsugi R."/>
            <person name="Schlapbach R."/>
            <person name="Sreeman S.M."/>
            <person name="Shimizu K.K."/>
        </authorList>
    </citation>
    <scope>NUCLEOTIDE SEQUENCE</scope>
</reference>
<dbReference type="InterPro" id="IPR028871">
    <property type="entry name" value="BlueCu_1_BS"/>
</dbReference>
<evidence type="ECO:0000313" key="6">
    <source>
        <dbReference type="EMBL" id="GJN39374.1"/>
    </source>
</evidence>
<dbReference type="CDD" id="cd04216">
    <property type="entry name" value="Phytocyanin"/>
    <property type="match status" value="1"/>
</dbReference>
<dbReference type="EMBL" id="BQKI01000097">
    <property type="protein sequence ID" value="GJN39374.1"/>
    <property type="molecule type" value="Genomic_DNA"/>
</dbReference>
<evidence type="ECO:0000256" key="1">
    <source>
        <dbReference type="ARBA" id="ARBA00022723"/>
    </source>
</evidence>
<keyword evidence="4" id="KW-0732">Signal</keyword>
<dbReference type="InterPro" id="IPR039391">
    <property type="entry name" value="Phytocyanin-like"/>
</dbReference>
<proteinExistence type="predicted"/>
<dbReference type="PANTHER" id="PTHR33021:SF554">
    <property type="entry name" value="OS06G0721800 PROTEIN"/>
    <property type="match status" value="1"/>
</dbReference>
<keyword evidence="2" id="KW-0186">Copper</keyword>
<dbReference type="AlphaFoldDB" id="A0AAV5FUK8"/>
<accession>A0AAV5FUK8</accession>
<reference evidence="6" key="1">
    <citation type="journal article" date="2018" name="DNA Res.">
        <title>Multiple hybrid de novo genome assembly of finger millet, an orphan allotetraploid crop.</title>
        <authorList>
            <person name="Hatakeyama M."/>
            <person name="Aluri S."/>
            <person name="Balachadran M.T."/>
            <person name="Sivarajan S.R."/>
            <person name="Patrignani A."/>
            <person name="Gruter S."/>
            <person name="Poveda L."/>
            <person name="Shimizu-Inatsugi R."/>
            <person name="Baeten J."/>
            <person name="Francoijs K.J."/>
            <person name="Nataraja K.N."/>
            <person name="Reddy Y.A.N."/>
            <person name="Phadnis S."/>
            <person name="Ravikumar R.L."/>
            <person name="Schlapbach R."/>
            <person name="Sreeman S.M."/>
            <person name="Shimizu K.K."/>
        </authorList>
    </citation>
    <scope>NUCLEOTIDE SEQUENCE</scope>
</reference>
<dbReference type="Pfam" id="PF02298">
    <property type="entry name" value="Cu_bind_like"/>
    <property type="match status" value="1"/>
</dbReference>
<keyword evidence="3" id="KW-0325">Glycoprotein</keyword>
<dbReference type="Gene3D" id="2.60.40.420">
    <property type="entry name" value="Cupredoxins - blue copper proteins"/>
    <property type="match status" value="1"/>
</dbReference>
<dbReference type="FunFam" id="2.60.40.420:FF:000003">
    <property type="entry name" value="Blue copper"/>
    <property type="match status" value="1"/>
</dbReference>
<dbReference type="PANTHER" id="PTHR33021">
    <property type="entry name" value="BLUE COPPER PROTEIN"/>
    <property type="match status" value="1"/>
</dbReference>
<sequence>MALLLFRQGSLLMAGCGWLLLLLCGAAGAVEHVVGDGDSGWDSGVNYAAWARKRTFAVGDVLVFQYVSSQHNVYEVSESTYRSCDDKQKGGVLAKYSSGFDKVLLGEARSYWFICEFPGHCLGGMKLAVNVSAPSSPHAAPLPPSASSAPSSSSSSSCWSATSSSFTVWCPDLQSPYDFAEEPAVMAVQGDLVLLRVIVGTLRDTTNITKLRDTKGWEQDAATKEYRYLISDYSEVYVQLSRASELSVDNNLNQIELLPKLIDDQGTPQPTLQRLHTAHPTLCLHHDSFVYIMTKVHYLMDSKRWALAVDVRNKTLQRVAPYSFGFL</sequence>
<dbReference type="GO" id="GO:0046872">
    <property type="term" value="F:metal ion binding"/>
    <property type="evidence" value="ECO:0007669"/>
    <property type="project" value="UniProtKB-KW"/>
</dbReference>
<evidence type="ECO:0000313" key="7">
    <source>
        <dbReference type="Proteomes" id="UP001054889"/>
    </source>
</evidence>
<evidence type="ECO:0000256" key="3">
    <source>
        <dbReference type="ARBA" id="ARBA00023180"/>
    </source>
</evidence>
<evidence type="ECO:0000259" key="5">
    <source>
        <dbReference type="PROSITE" id="PS51485"/>
    </source>
</evidence>
<gene>
    <name evidence="6" type="primary">gb28487</name>
    <name evidence="6" type="ORF">PR202_gb28487</name>
</gene>
<evidence type="ECO:0000256" key="2">
    <source>
        <dbReference type="ARBA" id="ARBA00023008"/>
    </source>
</evidence>
<comment type="caution">
    <text evidence="6">The sequence shown here is derived from an EMBL/GenBank/DDBJ whole genome shotgun (WGS) entry which is preliminary data.</text>
</comment>
<dbReference type="SUPFAM" id="SSF49503">
    <property type="entry name" value="Cupredoxins"/>
    <property type="match status" value="1"/>
</dbReference>
<dbReference type="Proteomes" id="UP001054889">
    <property type="component" value="Unassembled WGS sequence"/>
</dbReference>
<dbReference type="PROSITE" id="PS00196">
    <property type="entry name" value="COPPER_BLUE"/>
    <property type="match status" value="1"/>
</dbReference>
<keyword evidence="7" id="KW-1185">Reference proteome</keyword>
<keyword evidence="1" id="KW-0479">Metal-binding</keyword>
<dbReference type="GO" id="GO:0005886">
    <property type="term" value="C:plasma membrane"/>
    <property type="evidence" value="ECO:0007669"/>
    <property type="project" value="TreeGrafter"/>
</dbReference>
<feature type="domain" description="Phytocyanin" evidence="5">
    <location>
        <begin position="30"/>
        <end position="133"/>
    </location>
</feature>
<evidence type="ECO:0000256" key="4">
    <source>
        <dbReference type="SAM" id="SignalP"/>
    </source>
</evidence>